<name>A0ABN9XBQ4_9DINO</name>
<sequence>MGNTQHACHIVPKSSQSECWKCTECGCQCNEARWSWCTNYETSLATAAFGRSWRDQQGPYDAWGHGAPAHWPGFQLEAGAGGGSFVYGVPLALNPGPQLVGGSGAGPTASPPSAQLGGKGCVATGTGTGAQSQFGVSDLPWLKQLASTFEAFGDEQQLYYGSIIASLEVAEIPPPRPTVGMFKHVCEQA</sequence>
<dbReference type="EMBL" id="CAUYUJ010020268">
    <property type="protein sequence ID" value="CAK0896982.1"/>
    <property type="molecule type" value="Genomic_DNA"/>
</dbReference>
<keyword evidence="2" id="KW-1185">Reference proteome</keyword>
<comment type="caution">
    <text evidence="1">The sequence shown here is derived from an EMBL/GenBank/DDBJ whole genome shotgun (WGS) entry which is preliminary data.</text>
</comment>
<protein>
    <submittedName>
        <fullName evidence="1">Uncharacterized protein</fullName>
    </submittedName>
</protein>
<evidence type="ECO:0000313" key="1">
    <source>
        <dbReference type="EMBL" id="CAK0896982.1"/>
    </source>
</evidence>
<reference evidence="1" key="1">
    <citation type="submission" date="2023-10" db="EMBL/GenBank/DDBJ databases">
        <authorList>
            <person name="Chen Y."/>
            <person name="Shah S."/>
            <person name="Dougan E. K."/>
            <person name="Thang M."/>
            <person name="Chan C."/>
        </authorList>
    </citation>
    <scope>NUCLEOTIDE SEQUENCE [LARGE SCALE GENOMIC DNA]</scope>
</reference>
<gene>
    <name evidence="1" type="ORF">PCOR1329_LOCUS75299</name>
</gene>
<proteinExistence type="predicted"/>
<dbReference type="Proteomes" id="UP001189429">
    <property type="component" value="Unassembled WGS sequence"/>
</dbReference>
<accession>A0ABN9XBQ4</accession>
<organism evidence="1 2">
    <name type="scientific">Prorocentrum cordatum</name>
    <dbReference type="NCBI Taxonomy" id="2364126"/>
    <lineage>
        <taxon>Eukaryota</taxon>
        <taxon>Sar</taxon>
        <taxon>Alveolata</taxon>
        <taxon>Dinophyceae</taxon>
        <taxon>Prorocentrales</taxon>
        <taxon>Prorocentraceae</taxon>
        <taxon>Prorocentrum</taxon>
    </lineage>
</organism>
<evidence type="ECO:0000313" key="2">
    <source>
        <dbReference type="Proteomes" id="UP001189429"/>
    </source>
</evidence>